<reference evidence="3 4" key="1">
    <citation type="submission" date="2015-09" db="EMBL/GenBank/DDBJ databases">
        <title>Identification and resolution of microdiversity through metagenomic sequencing of parallel consortia.</title>
        <authorList>
            <person name="Nelson W.C."/>
            <person name="Romine M.F."/>
            <person name="Lindemann S.R."/>
        </authorList>
    </citation>
    <scope>NUCLEOTIDE SEQUENCE [LARGE SCALE GENOMIC DNA]</scope>
    <source>
        <strain evidence="3">HL-91</strain>
    </source>
</reference>
<protein>
    <submittedName>
        <fullName evidence="2 3">Hint domain</fullName>
    </submittedName>
</protein>
<reference evidence="2 5" key="2">
    <citation type="submission" date="2016-01" db="EMBL/GenBank/DDBJ databases">
        <authorList>
            <person name="Varghese N."/>
        </authorList>
    </citation>
    <scope>NUCLEOTIDE SEQUENCE [LARGE SCALE GENOMIC DNA]</scope>
    <source>
        <strain evidence="2 5">HL-91</strain>
    </source>
</reference>
<evidence type="ECO:0000313" key="3">
    <source>
        <dbReference type="EMBL" id="KPP91898.1"/>
    </source>
</evidence>
<dbReference type="Pfam" id="PF13403">
    <property type="entry name" value="Hint_2"/>
    <property type="match status" value="1"/>
</dbReference>
<dbReference type="AlphaFoldDB" id="A0A0P8ACH2"/>
<dbReference type="InterPro" id="IPR028992">
    <property type="entry name" value="Hedgehog/Intein_dom"/>
</dbReference>
<evidence type="ECO:0000313" key="5">
    <source>
        <dbReference type="Proteomes" id="UP000182045"/>
    </source>
</evidence>
<dbReference type="Proteomes" id="UP000182045">
    <property type="component" value="Unassembled WGS sequence"/>
</dbReference>
<accession>A0A0P8ACH2</accession>
<dbReference type="Proteomes" id="UP000050413">
    <property type="component" value="Unassembled WGS sequence"/>
</dbReference>
<proteinExistence type="predicted"/>
<name>A0A0P8ACH2_9RHOB</name>
<dbReference type="STRING" id="1666912.Ga0058931_2310"/>
<comment type="caution">
    <text evidence="3">The sequence shown here is derived from an EMBL/GenBank/DDBJ whole genome shotgun (WGS) entry which is preliminary data.</text>
</comment>
<evidence type="ECO:0000259" key="1">
    <source>
        <dbReference type="Pfam" id="PF13403"/>
    </source>
</evidence>
<gene>
    <name evidence="2" type="ORF">Ga0058931_2310</name>
    <name evidence="3" type="ORF">HLUCCA05_01905</name>
</gene>
<organism evidence="3 4">
    <name type="scientific">Roseibaca calidilacus</name>
    <dbReference type="NCBI Taxonomy" id="1666912"/>
    <lineage>
        <taxon>Bacteria</taxon>
        <taxon>Pseudomonadati</taxon>
        <taxon>Pseudomonadota</taxon>
        <taxon>Alphaproteobacteria</taxon>
        <taxon>Rhodobacterales</taxon>
        <taxon>Paracoccaceae</taxon>
        <taxon>Roseinatronobacter</taxon>
    </lineage>
</organism>
<evidence type="ECO:0000313" key="4">
    <source>
        <dbReference type="Proteomes" id="UP000050413"/>
    </source>
</evidence>
<sequence length="244" mass="26614">MLPSLLTVTSSGARYRTFHDRSNVWPSAQTPGALLPDFGSIVEGLLPGRMIATETGWRPVETLVAGDMVLTFDHGMRRLESVLTNPVGPDPRTGGKARALHVPRDAIGNRRAMTLLPSQLVLLDCPYAQIYFGAQFMLVHAACLEGYKGISRIGLKQGVQSYMLAFAREEIIHADGSALLSCHATDRAPRAPRHRTYPRLTAEQARAFQHWVKMQAGAPVQCATQPGRAVAARATTPVQTARLH</sequence>
<feature type="domain" description="Hedgehog/Intein (Hint)" evidence="1">
    <location>
        <begin position="46"/>
        <end position="183"/>
    </location>
</feature>
<dbReference type="EMBL" id="FBYC01000004">
    <property type="protein sequence ID" value="CUX82329.1"/>
    <property type="molecule type" value="Genomic_DNA"/>
</dbReference>
<dbReference type="RefSeq" id="WP_072246459.1">
    <property type="nucleotide sequence ID" value="NZ_FBYC01000004.1"/>
</dbReference>
<keyword evidence="5" id="KW-1185">Reference proteome</keyword>
<dbReference type="EMBL" id="LJSG01000013">
    <property type="protein sequence ID" value="KPP91898.1"/>
    <property type="molecule type" value="Genomic_DNA"/>
</dbReference>
<dbReference type="OrthoDB" id="7685535at2"/>
<evidence type="ECO:0000313" key="2">
    <source>
        <dbReference type="EMBL" id="CUX82329.1"/>
    </source>
</evidence>